<proteinExistence type="predicted"/>
<dbReference type="AlphaFoldDB" id="G8QP47"/>
<name>G8QP47_AZOOP</name>
<dbReference type="EMBL" id="CP003153">
    <property type="protein sequence ID" value="AEV25900.1"/>
    <property type="molecule type" value="Genomic_DNA"/>
</dbReference>
<dbReference type="eggNOG" id="ENOG503350K">
    <property type="taxonomic scope" value="Bacteria"/>
</dbReference>
<protein>
    <submittedName>
        <fullName evidence="1">Uncharacterized protein</fullName>
    </submittedName>
</protein>
<organism evidence="1 2">
    <name type="scientific">Azospira oryzae (strain ATCC BAA-33 / DSM 13638 / PS)</name>
    <name type="common">Dechlorosoma suillum</name>
    <dbReference type="NCBI Taxonomy" id="640081"/>
    <lineage>
        <taxon>Bacteria</taxon>
        <taxon>Pseudomonadati</taxon>
        <taxon>Pseudomonadota</taxon>
        <taxon>Betaproteobacteria</taxon>
        <taxon>Rhodocyclales</taxon>
        <taxon>Rhodocyclaceae</taxon>
        <taxon>Azospira</taxon>
    </lineage>
</organism>
<reference evidence="1 2" key="1">
    <citation type="journal article" date="2012" name="J. Bacteriol.">
        <title>Complete genome sequence of the anaerobic perchlorate-reducing bacterium Azospira suillum strain PS.</title>
        <authorList>
            <person name="Byrne-Bailey K.G."/>
            <person name="Coates J.D."/>
        </authorList>
    </citation>
    <scope>NUCLEOTIDE SEQUENCE [LARGE SCALE GENOMIC DNA]</scope>
    <source>
        <strain evidence="2">ATCC BAA-33 / DSM 13638 / PS</strain>
    </source>
</reference>
<dbReference type="HOGENOM" id="CLU_1381576_0_0_4"/>
<sequence>MGEAARRKAEIAALKAKNAAWLNTLSPEERTIATVAQKTYDFVVVGMSMTEACYNLAFFLQQYLRRKHNIQTEVVVGWINDGQWDGAASHAWLEYHGKKTDISLHKTSQPDIQPPGDLIILDHIIKRGECTYTYWKELPATAEQELRRMSSDSPKHAAIIAHKDREHARIQNLSKLPNGAEQYFRDAPPQCTYEYLVRAIG</sequence>
<dbReference type="Proteomes" id="UP000005633">
    <property type="component" value="Chromosome"/>
</dbReference>
<gene>
    <name evidence="1" type="ordered locus">Dsui_1511</name>
</gene>
<dbReference type="KEGG" id="dsu:Dsui_1511"/>
<dbReference type="RefSeq" id="WP_014236599.1">
    <property type="nucleotide sequence ID" value="NC_016616.1"/>
</dbReference>
<evidence type="ECO:0000313" key="2">
    <source>
        <dbReference type="Proteomes" id="UP000005633"/>
    </source>
</evidence>
<accession>G8QP47</accession>
<evidence type="ECO:0000313" key="1">
    <source>
        <dbReference type="EMBL" id="AEV25900.1"/>
    </source>
</evidence>
<dbReference type="OrthoDB" id="8227879at2"/>